<dbReference type="SUPFAM" id="SSF54060">
    <property type="entry name" value="His-Me finger endonucleases"/>
    <property type="match status" value="1"/>
</dbReference>
<dbReference type="InterPro" id="IPR038563">
    <property type="entry name" value="Endonuclease_7_sf"/>
</dbReference>
<proteinExistence type="predicted"/>
<organism evidence="1">
    <name type="scientific">Streptomyces auratus AGR0001</name>
    <dbReference type="NCBI Taxonomy" id="1160718"/>
    <lineage>
        <taxon>Bacteria</taxon>
        <taxon>Bacillati</taxon>
        <taxon>Actinomycetota</taxon>
        <taxon>Actinomycetes</taxon>
        <taxon>Kitasatosporales</taxon>
        <taxon>Streptomycetaceae</taxon>
        <taxon>Streptomyces</taxon>
    </lineage>
</organism>
<dbReference type="AlphaFoldDB" id="J2JSS1"/>
<name>J2JSS1_9ACTN</name>
<dbReference type="InterPro" id="IPR044925">
    <property type="entry name" value="His-Me_finger_sf"/>
</dbReference>
<dbReference type="InterPro" id="IPR004211">
    <property type="entry name" value="Endonuclease_7"/>
</dbReference>
<evidence type="ECO:0000313" key="1">
    <source>
        <dbReference type="EMBL" id="EJJ03105.1"/>
    </source>
</evidence>
<dbReference type="STRING" id="1160718.SU9_30589"/>
<dbReference type="EMBL" id="AJGV01000190">
    <property type="protein sequence ID" value="EJJ03105.1"/>
    <property type="molecule type" value="Genomic_DNA"/>
</dbReference>
<gene>
    <name evidence="1" type="ORF">SU9_30589</name>
</gene>
<protein>
    <submittedName>
        <fullName evidence="1">Uncharacterized protein</fullName>
    </submittedName>
</protein>
<comment type="caution">
    <text evidence="1">The sequence shown here is derived from an EMBL/GenBank/DDBJ whole genome shotgun (WGS) entry which is preliminary data.</text>
</comment>
<dbReference type="Gene3D" id="3.40.1800.10">
    <property type="entry name" value="His-Me finger endonucleases"/>
    <property type="match status" value="1"/>
</dbReference>
<dbReference type="HOGENOM" id="CLU_3358703_0_0_11"/>
<accession>J2JSS1</accession>
<sequence>MIKEQRGMCVICRLPTPGHVDHDHETGKVRGVLLQL</sequence>
<dbReference type="Pfam" id="PF02945">
    <property type="entry name" value="Endonuclease_7"/>
    <property type="match status" value="1"/>
</dbReference>
<reference evidence="1" key="1">
    <citation type="journal article" date="2012" name="J. Bacteriol.">
        <title>Genome Sequence of Streptomyces auratus Strain AGR0001, a Phoslactomycin-Producing Actinomycete.</title>
        <authorList>
            <person name="Han X."/>
            <person name="Li M."/>
            <person name="Ding Z."/>
            <person name="Zhao J."/>
            <person name="Ji K."/>
            <person name="Wen M."/>
            <person name="Lu T."/>
        </authorList>
    </citation>
    <scope>NUCLEOTIDE SEQUENCE [LARGE SCALE GENOMIC DNA]</scope>
    <source>
        <strain evidence="1">AGR0001</strain>
    </source>
</reference>